<dbReference type="PANTHER" id="PTHR13696">
    <property type="entry name" value="P-LOOP CONTAINING NUCLEOSIDE TRIPHOSPHATE HYDROLASE"/>
    <property type="match status" value="1"/>
</dbReference>
<dbReference type="EMBL" id="JAPDDS010000021">
    <property type="protein sequence ID" value="MCW1887742.1"/>
    <property type="molecule type" value="Genomic_DNA"/>
</dbReference>
<gene>
    <name evidence="2" type="ORF">OKA04_23595</name>
</gene>
<name>A0ABT3FVY5_9BACT</name>
<comment type="caution">
    <text evidence="2">The sequence shown here is derived from an EMBL/GenBank/DDBJ whole genome shotgun (WGS) entry which is preliminary data.</text>
</comment>
<dbReference type="SUPFAM" id="SSF52540">
    <property type="entry name" value="P-loop containing nucleoside triphosphate hydrolases"/>
    <property type="match status" value="1"/>
</dbReference>
<dbReference type="RefSeq" id="WP_264503699.1">
    <property type="nucleotide sequence ID" value="NZ_JAPDDS010000021.1"/>
</dbReference>
<dbReference type="Gene3D" id="3.40.50.300">
    <property type="entry name" value="P-loop containing nucleotide triphosphate hydrolases"/>
    <property type="match status" value="1"/>
</dbReference>
<dbReference type="Pfam" id="PF13614">
    <property type="entry name" value="AAA_31"/>
    <property type="match status" value="1"/>
</dbReference>
<reference evidence="2 3" key="1">
    <citation type="submission" date="2022-10" db="EMBL/GenBank/DDBJ databases">
        <title>Luteolibacter flavescens strain MCCC 1K03193, whole genome shotgun sequencing project.</title>
        <authorList>
            <person name="Zhao G."/>
            <person name="Shen L."/>
        </authorList>
    </citation>
    <scope>NUCLEOTIDE SEQUENCE [LARGE SCALE GENOMIC DNA]</scope>
    <source>
        <strain evidence="2 3">MCCC 1K03193</strain>
    </source>
</reference>
<evidence type="ECO:0000259" key="1">
    <source>
        <dbReference type="Pfam" id="PF13614"/>
    </source>
</evidence>
<dbReference type="InterPro" id="IPR027417">
    <property type="entry name" value="P-loop_NTPase"/>
</dbReference>
<dbReference type="InterPro" id="IPR050678">
    <property type="entry name" value="DNA_Partitioning_ATPase"/>
</dbReference>
<sequence length="266" mass="28337">MISIAVSSQKGGVGKTTASINMAHAFARAGLRTLLVDADPQGSVGLSLTRQSRMLSGFYDYLADPGIPLERLLVPTRLETFTLVAAGQASDYEVGGAPTGAHLARVRGFMRAVEARGFDIVLIDTPAGLFGLTADIIASSDSVLIPQQAEPLGIRSVPKMLEGLNRLRVIHPRLLVLGVLMTMVQADMTESRESVMALRQLLPEDLVLRTMIPRDGLFVKASARGLPIGVLEEGAGALAVFDALRAEIEAKFERAGHPSLRRDGSA</sequence>
<dbReference type="InterPro" id="IPR025669">
    <property type="entry name" value="AAA_dom"/>
</dbReference>
<proteinExistence type="predicted"/>
<evidence type="ECO:0000313" key="2">
    <source>
        <dbReference type="EMBL" id="MCW1887742.1"/>
    </source>
</evidence>
<dbReference type="Proteomes" id="UP001207930">
    <property type="component" value="Unassembled WGS sequence"/>
</dbReference>
<accession>A0ABT3FVY5</accession>
<keyword evidence="3" id="KW-1185">Reference proteome</keyword>
<dbReference type="PANTHER" id="PTHR13696:SF99">
    <property type="entry name" value="COBYRINIC ACID AC-DIAMIDE SYNTHASE"/>
    <property type="match status" value="1"/>
</dbReference>
<evidence type="ECO:0000313" key="3">
    <source>
        <dbReference type="Proteomes" id="UP001207930"/>
    </source>
</evidence>
<dbReference type="PIRSF" id="PIRSF009320">
    <property type="entry name" value="Nuc_binding_HP_1000"/>
    <property type="match status" value="1"/>
</dbReference>
<organism evidence="2 3">
    <name type="scientific">Luteolibacter flavescens</name>
    <dbReference type="NCBI Taxonomy" id="1859460"/>
    <lineage>
        <taxon>Bacteria</taxon>
        <taxon>Pseudomonadati</taxon>
        <taxon>Verrucomicrobiota</taxon>
        <taxon>Verrucomicrobiia</taxon>
        <taxon>Verrucomicrobiales</taxon>
        <taxon>Verrucomicrobiaceae</taxon>
        <taxon>Luteolibacter</taxon>
    </lineage>
</organism>
<protein>
    <submittedName>
        <fullName evidence="2">ParA family protein</fullName>
    </submittedName>
</protein>
<dbReference type="CDD" id="cd02042">
    <property type="entry name" value="ParAB_family"/>
    <property type="match status" value="1"/>
</dbReference>
<feature type="domain" description="AAA" evidence="1">
    <location>
        <begin position="3"/>
        <end position="167"/>
    </location>
</feature>